<protein>
    <submittedName>
        <fullName evidence="4">NADPH:quinone reductase</fullName>
    </submittedName>
</protein>
<dbReference type="Gene3D" id="3.90.180.10">
    <property type="entry name" value="Medium-chain alcohol dehydrogenases, catalytic domain"/>
    <property type="match status" value="1"/>
</dbReference>
<dbReference type="SUPFAM" id="SSF51735">
    <property type="entry name" value="NAD(P)-binding Rossmann-fold domains"/>
    <property type="match status" value="1"/>
</dbReference>
<dbReference type="InterPro" id="IPR013154">
    <property type="entry name" value="ADH-like_N"/>
</dbReference>
<evidence type="ECO:0000313" key="5">
    <source>
        <dbReference type="Proteomes" id="UP000616201"/>
    </source>
</evidence>
<keyword evidence="5" id="KW-1185">Reference proteome</keyword>
<name>A0A928UUH7_9SPHI</name>
<dbReference type="InterPro" id="IPR011032">
    <property type="entry name" value="GroES-like_sf"/>
</dbReference>
<dbReference type="AlphaFoldDB" id="A0A928UUH7"/>
<gene>
    <name evidence="4" type="ORF">C4F49_00190</name>
</gene>
<dbReference type="Proteomes" id="UP000616201">
    <property type="component" value="Unassembled WGS sequence"/>
</dbReference>
<evidence type="ECO:0000256" key="1">
    <source>
        <dbReference type="ARBA" id="ARBA00022857"/>
    </source>
</evidence>
<dbReference type="CDD" id="cd08243">
    <property type="entry name" value="quinone_oxidoreductase_like_1"/>
    <property type="match status" value="1"/>
</dbReference>
<dbReference type="Pfam" id="PF08240">
    <property type="entry name" value="ADH_N"/>
    <property type="match status" value="1"/>
</dbReference>
<evidence type="ECO:0000256" key="2">
    <source>
        <dbReference type="ARBA" id="ARBA00023002"/>
    </source>
</evidence>
<dbReference type="InterPro" id="IPR036291">
    <property type="entry name" value="NAD(P)-bd_dom_sf"/>
</dbReference>
<proteinExistence type="predicted"/>
<dbReference type="GO" id="GO:0070402">
    <property type="term" value="F:NADPH binding"/>
    <property type="evidence" value="ECO:0007669"/>
    <property type="project" value="TreeGrafter"/>
</dbReference>
<organism evidence="4 5">
    <name type="scientific">Sphingobacterium hungaricum</name>
    <dbReference type="NCBI Taxonomy" id="2082723"/>
    <lineage>
        <taxon>Bacteria</taxon>
        <taxon>Pseudomonadati</taxon>
        <taxon>Bacteroidota</taxon>
        <taxon>Sphingobacteriia</taxon>
        <taxon>Sphingobacteriales</taxon>
        <taxon>Sphingobacteriaceae</taxon>
        <taxon>Sphingobacterium</taxon>
    </lineage>
</organism>
<comment type="caution">
    <text evidence="4">The sequence shown here is derived from an EMBL/GenBank/DDBJ whole genome shotgun (WGS) entry which is preliminary data.</text>
</comment>
<keyword evidence="2" id="KW-0560">Oxidoreductase</keyword>
<evidence type="ECO:0000313" key="4">
    <source>
        <dbReference type="EMBL" id="MBE8712098.1"/>
    </source>
</evidence>
<dbReference type="Gene3D" id="3.40.50.720">
    <property type="entry name" value="NAD(P)-binding Rossmann-like Domain"/>
    <property type="match status" value="1"/>
</dbReference>
<dbReference type="SUPFAM" id="SSF50129">
    <property type="entry name" value="GroES-like"/>
    <property type="match status" value="1"/>
</dbReference>
<dbReference type="PANTHER" id="PTHR48106">
    <property type="entry name" value="QUINONE OXIDOREDUCTASE PIG3-RELATED"/>
    <property type="match status" value="1"/>
</dbReference>
<accession>A0A928UUH7</accession>
<feature type="domain" description="Enoyl reductase (ER)" evidence="3">
    <location>
        <begin position="10"/>
        <end position="320"/>
    </location>
</feature>
<dbReference type="EMBL" id="PRDK01000001">
    <property type="protein sequence ID" value="MBE8712098.1"/>
    <property type="molecule type" value="Genomic_DNA"/>
</dbReference>
<dbReference type="InterPro" id="IPR020843">
    <property type="entry name" value="ER"/>
</dbReference>
<dbReference type="RefSeq" id="WP_196934446.1">
    <property type="nucleotide sequence ID" value="NZ_MU158698.1"/>
</dbReference>
<keyword evidence="1" id="KW-0521">NADP</keyword>
<reference evidence="4" key="1">
    <citation type="submission" date="2018-02" db="EMBL/GenBank/DDBJ databases">
        <authorList>
            <person name="Vasarhelyi B.M."/>
            <person name="Deshmukh S."/>
            <person name="Balint B."/>
            <person name="Kukolya J."/>
        </authorList>
    </citation>
    <scope>NUCLEOTIDE SEQUENCE</scope>
    <source>
        <strain evidence="4">KB22</strain>
    </source>
</reference>
<dbReference type="SMART" id="SM00829">
    <property type="entry name" value="PKS_ER"/>
    <property type="match status" value="1"/>
</dbReference>
<evidence type="ECO:0000259" key="3">
    <source>
        <dbReference type="SMART" id="SM00829"/>
    </source>
</evidence>
<dbReference type="GO" id="GO:0016651">
    <property type="term" value="F:oxidoreductase activity, acting on NAD(P)H"/>
    <property type="evidence" value="ECO:0007669"/>
    <property type="project" value="TreeGrafter"/>
</dbReference>
<dbReference type="Pfam" id="PF13602">
    <property type="entry name" value="ADH_zinc_N_2"/>
    <property type="match status" value="1"/>
</dbReference>
<sequence>MKAIVLSETGGPELLRLEERPIPIPQSGEVLVSVKGFGLNRSELMTRKGYSPDVKLPRILGIECVGVVENDPSYEFAKGQQVACFMGGMGRDFDGSYAEYTAVPKGILMPFVSSLSWDVLASLPEMFQTAYGSLHLALKIEKGETLLIRGGTSSVGLHALQLAKDVGLSVISTTRNQAKTDFLLQQGADKVLIDDGKLSAQIHSDASLKIDSVLELIGTSTLLDSLHCVAPGGTVCMTGMLAEEWSFTDFAPMESIPATVRLTTYDSGQFRVEPVHFQEFINSIEKGNLSPIIKRIFKLDELAEAHAFMENNSGAGKIVVLT</sequence>
<dbReference type="PANTHER" id="PTHR48106:SF18">
    <property type="entry name" value="QUINONE OXIDOREDUCTASE PIG3"/>
    <property type="match status" value="1"/>
</dbReference>